<dbReference type="InterPro" id="IPR005119">
    <property type="entry name" value="LysR_subst-bd"/>
</dbReference>
<reference evidence="6 7" key="1">
    <citation type="submission" date="2017-04" db="EMBL/GenBank/DDBJ databases">
        <authorList>
            <person name="Afonso C.L."/>
            <person name="Miller P.J."/>
            <person name="Scott M.A."/>
            <person name="Spackman E."/>
            <person name="Goraichik I."/>
            <person name="Dimitrov K.M."/>
            <person name="Suarez D.L."/>
            <person name="Swayne D.E."/>
        </authorList>
    </citation>
    <scope>NUCLEOTIDE SEQUENCE [LARGE SCALE GENOMIC DNA]</scope>
    <source>
        <strain evidence="6 7">11</strain>
    </source>
</reference>
<dbReference type="AlphaFoldDB" id="A0A1X7LUF1"/>
<dbReference type="GO" id="GO:0005829">
    <property type="term" value="C:cytosol"/>
    <property type="evidence" value="ECO:0007669"/>
    <property type="project" value="TreeGrafter"/>
</dbReference>
<keyword evidence="3 6" id="KW-0238">DNA-binding</keyword>
<sequence>MTIARYEIFKKVAEIGNFTKAAEQLNMTQSAVSHAITSLEKEIGHSLLKRSKQAGIATTPIAERLLPHISQLLRSESIIRQEISLANQQLEGTLRIGAFTSAASQLLPPMLAQVKQLHTGIKVVLFEGTYDEIKEWLLQGTIDLGFVVPSNPHSRLNLIPLLQDELVIGLPSEHRLTRQERIDIHELNGQDFIMPKGSYYSLVEECLASHGITPNITMEVLHCETIINMVSQGLGLTMGPELLFRAYPQIEHKRLLQKSCRSISLAYLEASPVIQAFLSCNKLI</sequence>
<dbReference type="SUPFAM" id="SSF46785">
    <property type="entry name" value="Winged helix' DNA-binding domain"/>
    <property type="match status" value="1"/>
</dbReference>
<dbReference type="InterPro" id="IPR036388">
    <property type="entry name" value="WH-like_DNA-bd_sf"/>
</dbReference>
<dbReference type="CDD" id="cd05466">
    <property type="entry name" value="PBP2_LTTR_substrate"/>
    <property type="match status" value="1"/>
</dbReference>
<accession>A0A1X7LUF1</accession>
<evidence type="ECO:0000256" key="4">
    <source>
        <dbReference type="ARBA" id="ARBA00023163"/>
    </source>
</evidence>
<proteinExistence type="inferred from homology"/>
<keyword evidence="4" id="KW-0804">Transcription</keyword>
<dbReference type="RefSeq" id="WP_085497774.1">
    <property type="nucleotide sequence ID" value="NZ_FXAZ01000007.1"/>
</dbReference>
<dbReference type="Proteomes" id="UP000193834">
    <property type="component" value="Unassembled WGS sequence"/>
</dbReference>
<dbReference type="Gene3D" id="3.40.190.290">
    <property type="match status" value="1"/>
</dbReference>
<name>A0A1X7LUF1_9BACL</name>
<evidence type="ECO:0000313" key="6">
    <source>
        <dbReference type="EMBL" id="SMG56779.1"/>
    </source>
</evidence>
<dbReference type="PROSITE" id="PS50931">
    <property type="entry name" value="HTH_LYSR"/>
    <property type="match status" value="1"/>
</dbReference>
<dbReference type="PANTHER" id="PTHR30419">
    <property type="entry name" value="HTH-TYPE TRANSCRIPTIONAL REGULATOR YBHD"/>
    <property type="match status" value="1"/>
</dbReference>
<evidence type="ECO:0000259" key="5">
    <source>
        <dbReference type="PROSITE" id="PS50931"/>
    </source>
</evidence>
<keyword evidence="7" id="KW-1185">Reference proteome</keyword>
<dbReference type="GO" id="GO:0003700">
    <property type="term" value="F:DNA-binding transcription factor activity"/>
    <property type="evidence" value="ECO:0007669"/>
    <property type="project" value="InterPro"/>
</dbReference>
<evidence type="ECO:0000256" key="3">
    <source>
        <dbReference type="ARBA" id="ARBA00023125"/>
    </source>
</evidence>
<evidence type="ECO:0000313" key="7">
    <source>
        <dbReference type="Proteomes" id="UP000193834"/>
    </source>
</evidence>
<comment type="similarity">
    <text evidence="1">Belongs to the LysR transcriptional regulatory family.</text>
</comment>
<dbReference type="Gene3D" id="1.10.10.10">
    <property type="entry name" value="Winged helix-like DNA-binding domain superfamily/Winged helix DNA-binding domain"/>
    <property type="match status" value="1"/>
</dbReference>
<dbReference type="InterPro" id="IPR050950">
    <property type="entry name" value="HTH-type_LysR_regulators"/>
</dbReference>
<evidence type="ECO:0000256" key="2">
    <source>
        <dbReference type="ARBA" id="ARBA00023015"/>
    </source>
</evidence>
<gene>
    <name evidence="6" type="ORF">SAMN06295960_4258</name>
</gene>
<dbReference type="InterPro" id="IPR036390">
    <property type="entry name" value="WH_DNA-bd_sf"/>
</dbReference>
<dbReference type="PANTHER" id="PTHR30419:SF24">
    <property type="entry name" value="HTH-TYPE TRANSCRIPTIONAL REGULATOR CZCR"/>
    <property type="match status" value="1"/>
</dbReference>
<keyword evidence="2" id="KW-0805">Transcription regulation</keyword>
<feature type="domain" description="HTH lysR-type" evidence="5">
    <location>
        <begin position="1"/>
        <end position="59"/>
    </location>
</feature>
<dbReference type="OrthoDB" id="63123at2"/>
<dbReference type="GO" id="GO:0003677">
    <property type="term" value="F:DNA binding"/>
    <property type="evidence" value="ECO:0007669"/>
    <property type="project" value="UniProtKB-KW"/>
</dbReference>
<dbReference type="Pfam" id="PF03466">
    <property type="entry name" value="LysR_substrate"/>
    <property type="match status" value="1"/>
</dbReference>
<dbReference type="STRING" id="1852522.SAMN06295960_4258"/>
<evidence type="ECO:0000256" key="1">
    <source>
        <dbReference type="ARBA" id="ARBA00009437"/>
    </source>
</evidence>
<protein>
    <submittedName>
        <fullName evidence="6">DNA-binding transcriptional regulator, LysR family</fullName>
    </submittedName>
</protein>
<dbReference type="PRINTS" id="PR00039">
    <property type="entry name" value="HTHLYSR"/>
</dbReference>
<organism evidence="6 7">
    <name type="scientific">Paenibacillus aquistagni</name>
    <dbReference type="NCBI Taxonomy" id="1852522"/>
    <lineage>
        <taxon>Bacteria</taxon>
        <taxon>Bacillati</taxon>
        <taxon>Bacillota</taxon>
        <taxon>Bacilli</taxon>
        <taxon>Bacillales</taxon>
        <taxon>Paenibacillaceae</taxon>
        <taxon>Paenibacillus</taxon>
    </lineage>
</organism>
<dbReference type="SUPFAM" id="SSF53850">
    <property type="entry name" value="Periplasmic binding protein-like II"/>
    <property type="match status" value="1"/>
</dbReference>
<dbReference type="EMBL" id="FXAZ01000007">
    <property type="protein sequence ID" value="SMG56779.1"/>
    <property type="molecule type" value="Genomic_DNA"/>
</dbReference>
<dbReference type="InterPro" id="IPR000847">
    <property type="entry name" value="LysR_HTH_N"/>
</dbReference>
<dbReference type="Pfam" id="PF00126">
    <property type="entry name" value="HTH_1"/>
    <property type="match status" value="1"/>
</dbReference>